<keyword evidence="1" id="KW-0472">Membrane</keyword>
<accession>A0A8H4BI25</accession>
<dbReference type="EMBL" id="JAAECE010000004">
    <property type="protein sequence ID" value="KAF1802446.1"/>
    <property type="molecule type" value="Genomic_DNA"/>
</dbReference>
<organism evidence="2 3">
    <name type="scientific">Mucor circinelloides f. lusitanicus</name>
    <name type="common">Mucor racemosus var. lusitanicus</name>
    <dbReference type="NCBI Taxonomy" id="29924"/>
    <lineage>
        <taxon>Eukaryota</taxon>
        <taxon>Fungi</taxon>
        <taxon>Fungi incertae sedis</taxon>
        <taxon>Mucoromycota</taxon>
        <taxon>Mucoromycotina</taxon>
        <taxon>Mucoromycetes</taxon>
        <taxon>Mucorales</taxon>
        <taxon>Mucorineae</taxon>
        <taxon>Mucoraceae</taxon>
        <taxon>Mucor</taxon>
    </lineage>
</organism>
<reference evidence="2 3" key="1">
    <citation type="submission" date="2019-09" db="EMBL/GenBank/DDBJ databases">
        <authorList>
            <consortium name="DOE Joint Genome Institute"/>
            <person name="Mondo S.J."/>
            <person name="Navarro-Mendoza M.I."/>
            <person name="Perez-Arques C."/>
            <person name="Panchal S."/>
            <person name="Nicolas F.E."/>
            <person name="Ganguly P."/>
            <person name="Pangilinan J."/>
            <person name="Grigoriev I."/>
            <person name="Heitman J."/>
            <person name="Sanya K."/>
            <person name="Garre V."/>
        </authorList>
    </citation>
    <scope>NUCLEOTIDE SEQUENCE [LARGE SCALE GENOMIC DNA]</scope>
    <source>
        <strain evidence="2 3">MU402</strain>
    </source>
</reference>
<gene>
    <name evidence="2" type="ORF">FB192DRAFT_1378137</name>
</gene>
<evidence type="ECO:0000256" key="1">
    <source>
        <dbReference type="SAM" id="Phobius"/>
    </source>
</evidence>
<feature type="transmembrane region" description="Helical" evidence="1">
    <location>
        <begin position="18"/>
        <end position="35"/>
    </location>
</feature>
<keyword evidence="1" id="KW-0812">Transmembrane</keyword>
<comment type="caution">
    <text evidence="2">The sequence shown here is derived from an EMBL/GenBank/DDBJ whole genome shotgun (WGS) entry which is preliminary data.</text>
</comment>
<dbReference type="Proteomes" id="UP000469890">
    <property type="component" value="Unassembled WGS sequence"/>
</dbReference>
<sequence length="196" mass="22786">MYFSLECLFARSLRFHEYLKNACLFSLILSVVYSWRSFSTAHLAVYSKASGEWHLFPTWFFPCDHSFEQGFFKPVVFFMVSLGPMLGVSNALLSIPHGFFPASTILCRVFLIQRFSLWLYMRRLFGAGVCCNLLFMVSRSCCSFSLWCLATVIGTMLLYYYRHVKAFNTRNKLRFIFMSHAVNTWILIASRAQSSK</sequence>
<proteinExistence type="predicted"/>
<feature type="transmembrane region" description="Helical" evidence="1">
    <location>
        <begin position="75"/>
        <end position="96"/>
    </location>
</feature>
<feature type="transmembrane region" description="Helical" evidence="1">
    <location>
        <begin position="144"/>
        <end position="161"/>
    </location>
</feature>
<feature type="transmembrane region" description="Helical" evidence="1">
    <location>
        <begin position="117"/>
        <end position="138"/>
    </location>
</feature>
<name>A0A8H4BI25_MUCCL</name>
<protein>
    <submittedName>
        <fullName evidence="2">Uncharacterized protein</fullName>
    </submittedName>
</protein>
<evidence type="ECO:0000313" key="2">
    <source>
        <dbReference type="EMBL" id="KAF1802446.1"/>
    </source>
</evidence>
<keyword evidence="1" id="KW-1133">Transmembrane helix</keyword>
<dbReference type="AlphaFoldDB" id="A0A8H4BI25"/>
<evidence type="ECO:0000313" key="3">
    <source>
        <dbReference type="Proteomes" id="UP000469890"/>
    </source>
</evidence>